<dbReference type="SUPFAM" id="SSF53098">
    <property type="entry name" value="Ribonuclease H-like"/>
    <property type="match status" value="1"/>
</dbReference>
<name>A0A0K6S5X4_9ALVE</name>
<dbReference type="InterPro" id="IPR000477">
    <property type="entry name" value="RT_dom"/>
</dbReference>
<gene>
    <name evidence="4" type="ORF">Cvel_147.t3</name>
</gene>
<dbReference type="InterPro" id="IPR043128">
    <property type="entry name" value="Rev_trsase/Diguanyl_cyclase"/>
</dbReference>
<dbReference type="FunFam" id="3.30.70.270:FF:000020">
    <property type="entry name" value="Transposon Tf2-6 polyprotein-like Protein"/>
    <property type="match status" value="1"/>
</dbReference>
<sequence length="924" mass="105196">MKCGNKTVQKYTDDFIEKAMQIEDVTETDLLHDYLRGLPTDIRLAVKRRGVTGLEAVMIGFSAPLDLTVVDLDDDYDVVLGMPFCEEYIPIPHYREKAFTIPAYESSTGKNLLLLDSEEYPAEGEGEDFFSQRELRRLMKKPSSRVHLFHLEAVRKGGVSDTLGMHSLQSAGKPRDPLPLSSFPPDHPINSSTYTGFRKHLQSKEVPPSVRPVLKKHFDRFPDELLGLLPHQKIGCEIKLEAGHSPPARAPYRLLYGQLDKLRRQLDSYLEKGHIHPSTSPHTAPVLFVQKADGMQRMYIDFTRLNKITVHDKFPIPHPEELLSRLHGAKFFSSLDLWQYFYQTRIKEGDEEKTAFIIRYGSFKWLVMPFGLCNAPSISMRLITDVLRLLLNKCVVVFIDDVLVFSRTPEEHIEHINQVLSLLREHQLYVKVFKCAWLQTEAKFLGLVVDEKGARPSHEKMQGLIEFAQPTDHTSLRQFLGLANWFRRFVPRFSFLAGPLTFLLQGNVPFEWKTAQSRAFAELKKAVQEHATLALPDPSKPVILVPDASQSAGAIGAVALQKDCATGRYRPFAFGSRRLTSTEAKYPVRELEFLAIVHFAKPLSVPLRPWESTCIDRLTDLPPSGDEGFDAILVVTVLCRLIKAVVLIPTHSTAGAEETARIYYQHVSCKKGFQRHIACDRDPRFVARFWQTLYASSSSEVNFATALHHDIAGAVERMNRTLEEALRCLVDMKHSRWSEFLCDIEFVYNFSVYEGTGFASLTLNGGKSLLIPLTLNLPVSVEPSFDVRQFLEEHSQMIAAARDSLRSAQQVITRNVNRRRRPAENIRVGDYVLVHRMWWPRPVGKGELYARKLDSVWFGPFEVETVLPQDNLEVVLPAESRKHPIIHISLCKPYHQPSGKTRPPSVRMLAWAEEEYEVEKILAV</sequence>
<dbReference type="VEuPathDB" id="CryptoDB:Cvel_147"/>
<dbReference type="AlphaFoldDB" id="A0A0K6S5X4"/>
<dbReference type="GO" id="GO:0015074">
    <property type="term" value="P:DNA integration"/>
    <property type="evidence" value="ECO:0007669"/>
    <property type="project" value="InterPro"/>
</dbReference>
<evidence type="ECO:0008006" key="5">
    <source>
        <dbReference type="Google" id="ProtNLM"/>
    </source>
</evidence>
<dbReference type="PANTHER" id="PTHR37984:SF5">
    <property type="entry name" value="PROTEIN NYNRIN-LIKE"/>
    <property type="match status" value="1"/>
</dbReference>
<proteinExistence type="predicted"/>
<dbReference type="Pfam" id="PF17919">
    <property type="entry name" value="RT_RNaseH_2"/>
    <property type="match status" value="1"/>
</dbReference>
<dbReference type="EMBL" id="CDMZ01000111">
    <property type="protein sequence ID" value="CUC09037.1"/>
    <property type="molecule type" value="Genomic_DNA"/>
</dbReference>
<reference evidence="4" key="1">
    <citation type="submission" date="2014-11" db="EMBL/GenBank/DDBJ databases">
        <title>Molecular phylogeny of cliff fern family Woodsiaceae with morphological implications.</title>
        <authorList>
            <person name="Shao Y.-Z."/>
            <person name="Wei R."/>
            <person name="Zhang X.-C."/>
        </authorList>
    </citation>
    <scope>NUCLEOTIDE SEQUENCE</scope>
</reference>
<dbReference type="InterPro" id="IPR043502">
    <property type="entry name" value="DNA/RNA_pol_sf"/>
</dbReference>
<dbReference type="CDD" id="cd01647">
    <property type="entry name" value="RT_LTR"/>
    <property type="match status" value="1"/>
</dbReference>
<dbReference type="InterPro" id="IPR050951">
    <property type="entry name" value="Retrovirus_Pol_polyprotein"/>
</dbReference>
<evidence type="ECO:0000313" key="4">
    <source>
        <dbReference type="EMBL" id="CUC09037.1"/>
    </source>
</evidence>
<dbReference type="PROSITE" id="PS50994">
    <property type="entry name" value="INTEGRASE"/>
    <property type="match status" value="1"/>
</dbReference>
<feature type="domain" description="Integrase catalytic" evidence="3">
    <location>
        <begin position="605"/>
        <end position="780"/>
    </location>
</feature>
<dbReference type="Pfam" id="PF00078">
    <property type="entry name" value="RVT_1"/>
    <property type="match status" value="1"/>
</dbReference>
<accession>A0A0K6S5X4</accession>
<evidence type="ECO:0000259" key="2">
    <source>
        <dbReference type="PROSITE" id="PS50878"/>
    </source>
</evidence>
<protein>
    <recommendedName>
        <fullName evidence="5">Reverse transcriptase domain-containing protein</fullName>
    </recommendedName>
</protein>
<dbReference type="PROSITE" id="PS50878">
    <property type="entry name" value="RT_POL"/>
    <property type="match status" value="1"/>
</dbReference>
<dbReference type="SUPFAM" id="SSF56672">
    <property type="entry name" value="DNA/RNA polymerases"/>
    <property type="match status" value="1"/>
</dbReference>
<dbReference type="PANTHER" id="PTHR37984">
    <property type="entry name" value="PROTEIN CBG26694"/>
    <property type="match status" value="1"/>
</dbReference>
<dbReference type="GO" id="GO:0003824">
    <property type="term" value="F:catalytic activity"/>
    <property type="evidence" value="ECO:0007669"/>
    <property type="project" value="UniProtKB-KW"/>
</dbReference>
<dbReference type="GO" id="GO:0003676">
    <property type="term" value="F:nucleic acid binding"/>
    <property type="evidence" value="ECO:0007669"/>
    <property type="project" value="InterPro"/>
</dbReference>
<evidence type="ECO:0000256" key="1">
    <source>
        <dbReference type="ARBA" id="ARBA00023268"/>
    </source>
</evidence>
<dbReference type="PhylomeDB" id="A0A0K6S5X4"/>
<dbReference type="InterPro" id="IPR012337">
    <property type="entry name" value="RNaseH-like_sf"/>
</dbReference>
<evidence type="ECO:0000259" key="3">
    <source>
        <dbReference type="PROSITE" id="PS50994"/>
    </source>
</evidence>
<dbReference type="Gene3D" id="3.30.70.270">
    <property type="match status" value="2"/>
</dbReference>
<dbReference type="Gene3D" id="3.10.10.10">
    <property type="entry name" value="HIV Type 1 Reverse Transcriptase, subunit A, domain 1"/>
    <property type="match status" value="1"/>
</dbReference>
<dbReference type="InterPro" id="IPR036397">
    <property type="entry name" value="RNaseH_sf"/>
</dbReference>
<dbReference type="Gene3D" id="3.30.420.10">
    <property type="entry name" value="Ribonuclease H-like superfamily/Ribonuclease H"/>
    <property type="match status" value="1"/>
</dbReference>
<organism evidence="4">
    <name type="scientific">Chromera velia CCMP2878</name>
    <dbReference type="NCBI Taxonomy" id="1169474"/>
    <lineage>
        <taxon>Eukaryota</taxon>
        <taxon>Sar</taxon>
        <taxon>Alveolata</taxon>
        <taxon>Colpodellida</taxon>
        <taxon>Chromeraceae</taxon>
        <taxon>Chromera</taxon>
    </lineage>
</organism>
<keyword evidence="1" id="KW-0511">Multifunctional enzyme</keyword>
<feature type="domain" description="Reverse transcriptase" evidence="2">
    <location>
        <begin position="270"/>
        <end position="449"/>
    </location>
</feature>
<dbReference type="InterPro" id="IPR001584">
    <property type="entry name" value="Integrase_cat-core"/>
</dbReference>
<dbReference type="InterPro" id="IPR041577">
    <property type="entry name" value="RT_RNaseH_2"/>
</dbReference>